<evidence type="ECO:0000259" key="1">
    <source>
        <dbReference type="PROSITE" id="PS50075"/>
    </source>
</evidence>
<gene>
    <name evidence="2" type="ORF">KUTeg_004536</name>
</gene>
<sequence length="93" mass="10789">MSSIDNIRSVNQDAKLLELGLDSLMVTEIKQVLEREFYIFLSISDIREITIRKLKKLSNEKSMIVEAKMETESQETESLFPVRVSDSVEQCYK</sequence>
<dbReference type="PROSITE" id="PS50075">
    <property type="entry name" value="CARRIER"/>
    <property type="match status" value="1"/>
</dbReference>
<dbReference type="SUPFAM" id="SSF47336">
    <property type="entry name" value="ACP-like"/>
    <property type="match status" value="1"/>
</dbReference>
<evidence type="ECO:0000313" key="2">
    <source>
        <dbReference type="EMBL" id="KAJ8319445.1"/>
    </source>
</evidence>
<organism evidence="2 3">
    <name type="scientific">Tegillarca granosa</name>
    <name type="common">Malaysian cockle</name>
    <name type="synonym">Anadara granosa</name>
    <dbReference type="NCBI Taxonomy" id="220873"/>
    <lineage>
        <taxon>Eukaryota</taxon>
        <taxon>Metazoa</taxon>
        <taxon>Spiralia</taxon>
        <taxon>Lophotrochozoa</taxon>
        <taxon>Mollusca</taxon>
        <taxon>Bivalvia</taxon>
        <taxon>Autobranchia</taxon>
        <taxon>Pteriomorphia</taxon>
        <taxon>Arcoida</taxon>
        <taxon>Arcoidea</taxon>
        <taxon>Arcidae</taxon>
        <taxon>Tegillarca</taxon>
    </lineage>
</organism>
<dbReference type="InterPro" id="IPR036736">
    <property type="entry name" value="ACP-like_sf"/>
</dbReference>
<comment type="caution">
    <text evidence="2">The sequence shown here is derived from an EMBL/GenBank/DDBJ whole genome shotgun (WGS) entry which is preliminary data.</text>
</comment>
<protein>
    <recommendedName>
        <fullName evidence="1">Carrier domain-containing protein</fullName>
    </recommendedName>
</protein>
<keyword evidence="3" id="KW-1185">Reference proteome</keyword>
<accession>A0ABQ9FQB2</accession>
<dbReference type="Gene3D" id="1.10.1200.10">
    <property type="entry name" value="ACP-like"/>
    <property type="match status" value="1"/>
</dbReference>
<name>A0ABQ9FQB2_TEGGR</name>
<dbReference type="Pfam" id="PF00550">
    <property type="entry name" value="PP-binding"/>
    <property type="match status" value="1"/>
</dbReference>
<dbReference type="Proteomes" id="UP001217089">
    <property type="component" value="Unassembled WGS sequence"/>
</dbReference>
<reference evidence="2 3" key="1">
    <citation type="submission" date="2022-12" db="EMBL/GenBank/DDBJ databases">
        <title>Chromosome-level genome of Tegillarca granosa.</title>
        <authorList>
            <person name="Kim J."/>
        </authorList>
    </citation>
    <scope>NUCLEOTIDE SEQUENCE [LARGE SCALE GENOMIC DNA]</scope>
    <source>
        <strain evidence="2">Teg-2019</strain>
        <tissue evidence="2">Adductor muscle</tissue>
    </source>
</reference>
<proteinExistence type="predicted"/>
<evidence type="ECO:0000313" key="3">
    <source>
        <dbReference type="Proteomes" id="UP001217089"/>
    </source>
</evidence>
<dbReference type="InterPro" id="IPR009081">
    <property type="entry name" value="PP-bd_ACP"/>
</dbReference>
<feature type="domain" description="Carrier" evidence="1">
    <location>
        <begin position="1"/>
        <end position="65"/>
    </location>
</feature>
<dbReference type="EMBL" id="JARBDR010000214">
    <property type="protein sequence ID" value="KAJ8319445.1"/>
    <property type="molecule type" value="Genomic_DNA"/>
</dbReference>